<dbReference type="OrthoDB" id="2430997at2759"/>
<evidence type="ECO:0000313" key="2">
    <source>
        <dbReference type="Proteomes" id="UP000663879"/>
    </source>
</evidence>
<sequence>ISNEFYEIITEYCILNDCLRANKLELYNKPLNFDYKSIQTKIPLRKTAMLSNRRAKDIKYIKVSCDCISICTNNRCKFFKSNEKCTSHCHLKSGNKCFKNSNE</sequence>
<accession>A0A814MZY9</accession>
<keyword evidence="2" id="KW-1185">Reference proteome</keyword>
<dbReference type="EMBL" id="CAJNOC010006737">
    <property type="protein sequence ID" value="CAF1084824.1"/>
    <property type="molecule type" value="Genomic_DNA"/>
</dbReference>
<comment type="caution">
    <text evidence="1">The sequence shown here is derived from an EMBL/GenBank/DDBJ whole genome shotgun (WGS) entry which is preliminary data.</text>
</comment>
<feature type="non-terminal residue" evidence="1">
    <location>
        <position position="1"/>
    </location>
</feature>
<dbReference type="AlphaFoldDB" id="A0A814MZY9"/>
<name>A0A814MZY9_9BILA</name>
<dbReference type="Proteomes" id="UP000663879">
    <property type="component" value="Unassembled WGS sequence"/>
</dbReference>
<organism evidence="1 2">
    <name type="scientific">Brachionus calyciflorus</name>
    <dbReference type="NCBI Taxonomy" id="104777"/>
    <lineage>
        <taxon>Eukaryota</taxon>
        <taxon>Metazoa</taxon>
        <taxon>Spiralia</taxon>
        <taxon>Gnathifera</taxon>
        <taxon>Rotifera</taxon>
        <taxon>Eurotatoria</taxon>
        <taxon>Monogononta</taxon>
        <taxon>Pseudotrocha</taxon>
        <taxon>Ploima</taxon>
        <taxon>Brachionidae</taxon>
        <taxon>Brachionus</taxon>
    </lineage>
</organism>
<gene>
    <name evidence="1" type="ORF">OXX778_LOCUS20373</name>
</gene>
<protein>
    <submittedName>
        <fullName evidence="1">Uncharacterized protein</fullName>
    </submittedName>
</protein>
<reference evidence="1" key="1">
    <citation type="submission" date="2021-02" db="EMBL/GenBank/DDBJ databases">
        <authorList>
            <person name="Nowell W R."/>
        </authorList>
    </citation>
    <scope>NUCLEOTIDE SEQUENCE</scope>
    <source>
        <strain evidence="1">Ploen Becks lab</strain>
    </source>
</reference>
<proteinExistence type="predicted"/>
<evidence type="ECO:0000313" key="1">
    <source>
        <dbReference type="EMBL" id="CAF1084824.1"/>
    </source>
</evidence>